<sequence>MAFQPPYQPSSETSNPPTNVGANSLPTTSNPPTNRVFPTPHTPRALETPALGGAGDQRDKSVPLGQLLQQKRQLKDARQKLAQVEAERDALKVTLDQVLQWIKNGEERK</sequence>
<keyword evidence="1" id="KW-0175">Coiled coil</keyword>
<keyword evidence="4" id="KW-1185">Reference proteome</keyword>
<gene>
    <name evidence="3" type="ORF">ABIG07_006936</name>
</gene>
<evidence type="ECO:0000256" key="1">
    <source>
        <dbReference type="SAM" id="Coils"/>
    </source>
</evidence>
<organism evidence="3 4">
    <name type="scientific">Bradyrhizobium ottawaense</name>
    <dbReference type="NCBI Taxonomy" id="931866"/>
    <lineage>
        <taxon>Bacteria</taxon>
        <taxon>Pseudomonadati</taxon>
        <taxon>Pseudomonadota</taxon>
        <taxon>Alphaproteobacteria</taxon>
        <taxon>Hyphomicrobiales</taxon>
        <taxon>Nitrobacteraceae</taxon>
        <taxon>Bradyrhizobium</taxon>
    </lineage>
</organism>
<feature type="coiled-coil region" evidence="1">
    <location>
        <begin position="64"/>
        <end position="94"/>
    </location>
</feature>
<evidence type="ECO:0000256" key="2">
    <source>
        <dbReference type="SAM" id="MobiDB-lite"/>
    </source>
</evidence>
<evidence type="ECO:0000313" key="4">
    <source>
        <dbReference type="Proteomes" id="UP001565369"/>
    </source>
</evidence>
<name>A0ABV4G299_9BRAD</name>
<accession>A0ABV4G299</accession>
<protein>
    <submittedName>
        <fullName evidence="3">Uncharacterized protein</fullName>
    </submittedName>
</protein>
<proteinExistence type="predicted"/>
<feature type="region of interest" description="Disordered" evidence="2">
    <location>
        <begin position="1"/>
        <end position="60"/>
    </location>
</feature>
<feature type="compositionally biased region" description="Polar residues" evidence="2">
    <location>
        <begin position="9"/>
        <end position="33"/>
    </location>
</feature>
<dbReference type="EMBL" id="JBGBZJ010000003">
    <property type="protein sequence ID" value="MEY9457988.1"/>
    <property type="molecule type" value="Genomic_DNA"/>
</dbReference>
<evidence type="ECO:0000313" key="3">
    <source>
        <dbReference type="EMBL" id="MEY9457988.1"/>
    </source>
</evidence>
<dbReference type="Proteomes" id="UP001565369">
    <property type="component" value="Unassembled WGS sequence"/>
</dbReference>
<comment type="caution">
    <text evidence="3">The sequence shown here is derived from an EMBL/GenBank/DDBJ whole genome shotgun (WGS) entry which is preliminary data.</text>
</comment>
<reference evidence="3 4" key="1">
    <citation type="submission" date="2024-07" db="EMBL/GenBank/DDBJ databases">
        <title>Genomic Encyclopedia of Type Strains, Phase V (KMG-V): Genome sequencing to study the core and pangenomes of soil and plant-associated prokaryotes.</title>
        <authorList>
            <person name="Whitman W."/>
        </authorList>
    </citation>
    <scope>NUCLEOTIDE SEQUENCE [LARGE SCALE GENOMIC DNA]</scope>
    <source>
        <strain evidence="3 4">USDA 152</strain>
    </source>
</reference>